<evidence type="ECO:0000313" key="2">
    <source>
        <dbReference type="EMBL" id="KAJ8876095.1"/>
    </source>
</evidence>
<reference evidence="2 3" key="1">
    <citation type="submission" date="2023-02" db="EMBL/GenBank/DDBJ databases">
        <title>LHISI_Scaffold_Assembly.</title>
        <authorList>
            <person name="Stuart O.P."/>
            <person name="Cleave R."/>
            <person name="Magrath M.J.L."/>
            <person name="Mikheyev A.S."/>
        </authorList>
    </citation>
    <scope>NUCLEOTIDE SEQUENCE [LARGE SCALE GENOMIC DNA]</scope>
    <source>
        <strain evidence="2">Daus_M_001</strain>
        <tissue evidence="2">Leg muscle</tissue>
    </source>
</reference>
<evidence type="ECO:0000313" key="3">
    <source>
        <dbReference type="Proteomes" id="UP001159363"/>
    </source>
</evidence>
<organism evidence="2 3">
    <name type="scientific">Dryococelus australis</name>
    <dbReference type="NCBI Taxonomy" id="614101"/>
    <lineage>
        <taxon>Eukaryota</taxon>
        <taxon>Metazoa</taxon>
        <taxon>Ecdysozoa</taxon>
        <taxon>Arthropoda</taxon>
        <taxon>Hexapoda</taxon>
        <taxon>Insecta</taxon>
        <taxon>Pterygota</taxon>
        <taxon>Neoptera</taxon>
        <taxon>Polyneoptera</taxon>
        <taxon>Phasmatodea</taxon>
        <taxon>Verophasmatodea</taxon>
        <taxon>Anareolatae</taxon>
        <taxon>Phasmatidae</taxon>
        <taxon>Eurycanthinae</taxon>
        <taxon>Dryococelus</taxon>
    </lineage>
</organism>
<dbReference type="Proteomes" id="UP001159363">
    <property type="component" value="Chromosome 8"/>
</dbReference>
<feature type="region of interest" description="Disordered" evidence="1">
    <location>
        <begin position="954"/>
        <end position="973"/>
    </location>
</feature>
<keyword evidence="3" id="KW-1185">Reference proteome</keyword>
<evidence type="ECO:0000256" key="1">
    <source>
        <dbReference type="SAM" id="MobiDB-lite"/>
    </source>
</evidence>
<gene>
    <name evidence="2" type="ORF">PR048_024004</name>
</gene>
<accession>A0ABQ9GVN7</accession>
<comment type="caution">
    <text evidence="2">The sequence shown here is derived from an EMBL/GenBank/DDBJ whole genome shotgun (WGS) entry which is preliminary data.</text>
</comment>
<protein>
    <submittedName>
        <fullName evidence="2">Uncharacterized protein</fullName>
    </submittedName>
</protein>
<proteinExistence type="predicted"/>
<feature type="region of interest" description="Disordered" evidence="1">
    <location>
        <begin position="165"/>
        <end position="223"/>
    </location>
</feature>
<sequence length="1101" mass="122081">MRDQARRQCQHSVWSGSFGSFSYQIISSSAGDPSSVRILKEEGKQRRRRYLGQGAWKTYVSQGNCKENKRNSVWRKLRGGGSCGTATQASRRFIRDPRDIHGDSSPFLLQPFHELSNGFWPRLTSPHPAIQFVPKMFYRVDVGALGGPVQSANIVVGVQLAVMQRRRKRENPEKTRRPAASSDTILTYENPRVAWPGSERGSPGWEASRLTAQPPRPPALTSPDEVGVFVPAVLQRDSSTVSHENTTAFATYVAPDLPPAPALPRPLHPPYPPPPEPLHALPHVSRPAPFEGCGRVFFVKVMNTSSATQHNPLLVQMNANTHSRGRGGLVVRLLASRLGEQGFSSRRGSSRILAHGNRAGTMPLVGGVFSEISRFPRLSHSGAAPYSPHESLHYSTQIHNRTVHPEEQRNLSHRCYRLDNVMPRNSAAVIWHGVVIGAKEDDIILHTQSDGATDSEIVLESIIVLLKWNGAIVEADGNRAINPRGTQNRITRGLCVMAILLPWQSPRLVGVSKHAPATLTSCLKSWCKKQNKFRNPYVARSHAVTSTARFADKKKQMPAAQSPGRTNSMACCWGRGGVAARAIAFHQGKPGQIPLPDMARGDRAGRCRWSACFLGDLPFHQLSDSMLTSALKTSFLTHSDGVYTIVYIEHVTSVRFSAKRLLDFDFQFQFFEIANSRLLDLKCDSSIVSSSIRNDMPECERRWMFGNMCLLQRMSADEHLMLVGRGEPDPTGCSRAHFTVNSLYLDSHIRQSFQRPSPSTQLPAMDVVSSPFKATLLQTEVRPRTAVASDKDENATHDKCPIAAMRKAFWTLVALRVPTGLPALTVLVDSLQEDSMLNPSKDEPSGLYSCLKHTTLLEVTRLPPRPDDVRNDTLVQCACEWYDNKGPTAIALNKSSSYTYQKCNHVLTHVKSTKEVTMSTISRPRVTLRPSVHNCEHYPRVVWSRAEKKEQIPEKAYRPTVSSETIPTCENPMARPGLNPGMRFVGLGPELGGMAGGGGQGCRGLETWGKIWHVYVAECLLSTAEPGNPLVVVVRRLKKNKRGRWEGTERRLLFGYATRQSPVDTLSIIIAYDKLRKDVPNVSGYAHKLGCTLMDRACCST</sequence>
<dbReference type="EMBL" id="JARBHB010000009">
    <property type="protein sequence ID" value="KAJ8876095.1"/>
    <property type="molecule type" value="Genomic_DNA"/>
</dbReference>
<name>A0ABQ9GVN7_9NEOP</name>